<keyword evidence="1" id="KW-0812">Transmembrane</keyword>
<dbReference type="InterPro" id="IPR000595">
    <property type="entry name" value="cNMP-bd_dom"/>
</dbReference>
<accession>A0A5E4PPV5</accession>
<sequence length="620" mass="72638">MNERVGVVFRQDLAYYFYKATIEATDTLLHGGEALQRQLVSLATQWYFLPGQVIVREMDLSPWVYIVHRGVITIKRDDSNTIILTKGSIFGQLDGNKPRPVRMTAIAENYADLLQITIKDFQDIIDNKTCEYISLNQQAKSDFMAVHKICEEDPFNTIQYILRGRKMIKLPWKNEILQAKSSSYYSRWLYLTLFFGPFASSCITLMAVTVTYHQLMIIEWLVIMFDILHCMYLISEFYTIELVVVNGQCRERPVMFRMFKNWQYYIDILSIVLPLFTDILGTWKCQLARLLRLWCLYRFHKIFCRGFKSHVAPVLLKLAIVCLTIHGITCGWIYIACHDQNFPMELPELTSDVNATIDYDEWASPLNRNGGCARVTIIFEVNGKNRLGFLVPKKQFADYIVAFMYVFVVYTHQEIDVVVALTLPEIYYKVLINYIIQPMEIWVLSVAISSVYAKYRELYSYDYNVLNLIVYLEHSGLCPVWLDSVKEYTKQLWQRQRGNWLPELARQAPQCLQEDIFSALYMHHLETLPLFRELPLYFRRQLVTRLQRVVIFPGKFIVQEGDIFSCLYLIHEGEVEKWYTDKSGEKKMVSTLTTNGYFGLIPAVFPNTPFQFSYYSRTVS</sequence>
<organism evidence="3 4">
    <name type="scientific">Leptidea sinapis</name>
    <dbReference type="NCBI Taxonomy" id="189913"/>
    <lineage>
        <taxon>Eukaryota</taxon>
        <taxon>Metazoa</taxon>
        <taxon>Ecdysozoa</taxon>
        <taxon>Arthropoda</taxon>
        <taxon>Hexapoda</taxon>
        <taxon>Insecta</taxon>
        <taxon>Pterygota</taxon>
        <taxon>Neoptera</taxon>
        <taxon>Endopterygota</taxon>
        <taxon>Lepidoptera</taxon>
        <taxon>Glossata</taxon>
        <taxon>Ditrysia</taxon>
        <taxon>Papilionoidea</taxon>
        <taxon>Pieridae</taxon>
        <taxon>Dismorphiinae</taxon>
        <taxon>Leptidea</taxon>
    </lineage>
</organism>
<dbReference type="CDD" id="cd00038">
    <property type="entry name" value="CAP_ED"/>
    <property type="match status" value="2"/>
</dbReference>
<dbReference type="Pfam" id="PF00027">
    <property type="entry name" value="cNMP_binding"/>
    <property type="match status" value="2"/>
</dbReference>
<evidence type="ECO:0000259" key="2">
    <source>
        <dbReference type="PROSITE" id="PS50042"/>
    </source>
</evidence>
<feature type="transmembrane region" description="Helical" evidence="1">
    <location>
        <begin position="188"/>
        <end position="208"/>
    </location>
</feature>
<dbReference type="Proteomes" id="UP000324832">
    <property type="component" value="Unassembled WGS sequence"/>
</dbReference>
<dbReference type="PANTHER" id="PTHR10217:SF435">
    <property type="entry name" value="POTASSIUM VOLTAGE-GATED CHANNEL PROTEIN EAG"/>
    <property type="match status" value="1"/>
</dbReference>
<dbReference type="GO" id="GO:0005249">
    <property type="term" value="F:voltage-gated potassium channel activity"/>
    <property type="evidence" value="ECO:0007669"/>
    <property type="project" value="TreeGrafter"/>
</dbReference>
<keyword evidence="4" id="KW-1185">Reference proteome</keyword>
<dbReference type="Gene3D" id="2.60.120.10">
    <property type="entry name" value="Jelly Rolls"/>
    <property type="match status" value="2"/>
</dbReference>
<dbReference type="GO" id="GO:0042391">
    <property type="term" value="P:regulation of membrane potential"/>
    <property type="evidence" value="ECO:0007669"/>
    <property type="project" value="TreeGrafter"/>
</dbReference>
<name>A0A5E4PPV5_9NEOP</name>
<dbReference type="InterPro" id="IPR050818">
    <property type="entry name" value="KCNH_animal-type"/>
</dbReference>
<evidence type="ECO:0000313" key="3">
    <source>
        <dbReference type="EMBL" id="VVC87364.1"/>
    </source>
</evidence>
<dbReference type="InterPro" id="IPR018490">
    <property type="entry name" value="cNMP-bd_dom_sf"/>
</dbReference>
<dbReference type="PROSITE" id="PS50042">
    <property type="entry name" value="CNMP_BINDING_3"/>
    <property type="match status" value="2"/>
</dbReference>
<proteinExistence type="predicted"/>
<dbReference type="GO" id="GO:0005886">
    <property type="term" value="C:plasma membrane"/>
    <property type="evidence" value="ECO:0007669"/>
    <property type="project" value="TreeGrafter"/>
</dbReference>
<dbReference type="EMBL" id="FZQP02000112">
    <property type="protein sequence ID" value="VVC87364.1"/>
    <property type="molecule type" value="Genomic_DNA"/>
</dbReference>
<evidence type="ECO:0000313" key="4">
    <source>
        <dbReference type="Proteomes" id="UP000324832"/>
    </source>
</evidence>
<feature type="transmembrane region" description="Helical" evidence="1">
    <location>
        <begin position="220"/>
        <end position="244"/>
    </location>
</feature>
<dbReference type="PANTHER" id="PTHR10217">
    <property type="entry name" value="VOLTAGE AND LIGAND GATED POTASSIUM CHANNEL"/>
    <property type="match status" value="1"/>
</dbReference>
<protein>
    <recommendedName>
        <fullName evidence="2">Cyclic nucleotide-binding domain-containing protein</fullName>
    </recommendedName>
</protein>
<dbReference type="AlphaFoldDB" id="A0A5E4PPV5"/>
<gene>
    <name evidence="3" type="ORF">LSINAPIS_LOCUS990</name>
</gene>
<evidence type="ECO:0000256" key="1">
    <source>
        <dbReference type="SAM" id="Phobius"/>
    </source>
</evidence>
<feature type="transmembrane region" description="Helical" evidence="1">
    <location>
        <begin position="315"/>
        <end position="335"/>
    </location>
</feature>
<keyword evidence="1" id="KW-0472">Membrane</keyword>
<feature type="domain" description="Cyclic nucleotide-binding" evidence="2">
    <location>
        <begin position="47"/>
        <end position="125"/>
    </location>
</feature>
<dbReference type="SUPFAM" id="SSF51206">
    <property type="entry name" value="cAMP-binding domain-like"/>
    <property type="match status" value="2"/>
</dbReference>
<dbReference type="InterPro" id="IPR014710">
    <property type="entry name" value="RmlC-like_jellyroll"/>
</dbReference>
<keyword evidence="1" id="KW-1133">Transmembrane helix</keyword>
<feature type="domain" description="Cyclic nucleotide-binding" evidence="2">
    <location>
        <begin position="530"/>
        <end position="620"/>
    </location>
</feature>
<reference evidence="3 4" key="1">
    <citation type="submission" date="2017-07" db="EMBL/GenBank/DDBJ databases">
        <authorList>
            <person name="Talla V."/>
            <person name="Backstrom N."/>
        </authorList>
    </citation>
    <scope>NUCLEOTIDE SEQUENCE [LARGE SCALE GENOMIC DNA]</scope>
</reference>